<gene>
    <name evidence="2" type="ORF">BJ322DRAFT_1024389</name>
</gene>
<evidence type="ECO:0000313" key="2">
    <source>
        <dbReference type="EMBL" id="KAF9779509.1"/>
    </source>
</evidence>
<feature type="region of interest" description="Disordered" evidence="1">
    <location>
        <begin position="326"/>
        <end position="352"/>
    </location>
</feature>
<accession>A0A9P6H577</accession>
<dbReference type="AlphaFoldDB" id="A0A9P6H577"/>
<comment type="caution">
    <text evidence="2">The sequence shown here is derived from an EMBL/GenBank/DDBJ whole genome shotgun (WGS) entry which is preliminary data.</text>
</comment>
<dbReference type="EMBL" id="WIUZ02000019">
    <property type="protein sequence ID" value="KAF9779509.1"/>
    <property type="molecule type" value="Genomic_DNA"/>
</dbReference>
<organism evidence="2 3">
    <name type="scientific">Thelephora terrestris</name>
    <dbReference type="NCBI Taxonomy" id="56493"/>
    <lineage>
        <taxon>Eukaryota</taxon>
        <taxon>Fungi</taxon>
        <taxon>Dikarya</taxon>
        <taxon>Basidiomycota</taxon>
        <taxon>Agaricomycotina</taxon>
        <taxon>Agaricomycetes</taxon>
        <taxon>Thelephorales</taxon>
        <taxon>Thelephoraceae</taxon>
        <taxon>Thelephora</taxon>
    </lineage>
</organism>
<reference evidence="2" key="1">
    <citation type="journal article" date="2020" name="Nat. Commun.">
        <title>Large-scale genome sequencing of mycorrhizal fungi provides insights into the early evolution of symbiotic traits.</title>
        <authorList>
            <person name="Miyauchi S."/>
            <person name="Kiss E."/>
            <person name="Kuo A."/>
            <person name="Drula E."/>
            <person name="Kohler A."/>
            <person name="Sanchez-Garcia M."/>
            <person name="Morin E."/>
            <person name="Andreopoulos B."/>
            <person name="Barry K.W."/>
            <person name="Bonito G."/>
            <person name="Buee M."/>
            <person name="Carver A."/>
            <person name="Chen C."/>
            <person name="Cichocki N."/>
            <person name="Clum A."/>
            <person name="Culley D."/>
            <person name="Crous P.W."/>
            <person name="Fauchery L."/>
            <person name="Girlanda M."/>
            <person name="Hayes R.D."/>
            <person name="Keri Z."/>
            <person name="LaButti K."/>
            <person name="Lipzen A."/>
            <person name="Lombard V."/>
            <person name="Magnuson J."/>
            <person name="Maillard F."/>
            <person name="Murat C."/>
            <person name="Nolan M."/>
            <person name="Ohm R.A."/>
            <person name="Pangilinan J."/>
            <person name="Pereira M.F."/>
            <person name="Perotto S."/>
            <person name="Peter M."/>
            <person name="Pfister S."/>
            <person name="Riley R."/>
            <person name="Sitrit Y."/>
            <person name="Stielow J.B."/>
            <person name="Szollosi G."/>
            <person name="Zifcakova L."/>
            <person name="Stursova M."/>
            <person name="Spatafora J.W."/>
            <person name="Tedersoo L."/>
            <person name="Vaario L.M."/>
            <person name="Yamada A."/>
            <person name="Yan M."/>
            <person name="Wang P."/>
            <person name="Xu J."/>
            <person name="Bruns T."/>
            <person name="Baldrian P."/>
            <person name="Vilgalys R."/>
            <person name="Dunand C."/>
            <person name="Henrissat B."/>
            <person name="Grigoriev I.V."/>
            <person name="Hibbett D."/>
            <person name="Nagy L.G."/>
            <person name="Martin F.M."/>
        </authorList>
    </citation>
    <scope>NUCLEOTIDE SEQUENCE</scope>
    <source>
        <strain evidence="2">UH-Tt-Lm1</strain>
    </source>
</reference>
<dbReference type="Proteomes" id="UP000736335">
    <property type="component" value="Unassembled WGS sequence"/>
</dbReference>
<reference evidence="2" key="2">
    <citation type="submission" date="2020-11" db="EMBL/GenBank/DDBJ databases">
        <authorList>
            <consortium name="DOE Joint Genome Institute"/>
            <person name="Kuo A."/>
            <person name="Miyauchi S."/>
            <person name="Kiss E."/>
            <person name="Drula E."/>
            <person name="Kohler A."/>
            <person name="Sanchez-Garcia M."/>
            <person name="Andreopoulos B."/>
            <person name="Barry K.W."/>
            <person name="Bonito G."/>
            <person name="Buee M."/>
            <person name="Carver A."/>
            <person name="Chen C."/>
            <person name="Cichocki N."/>
            <person name="Clum A."/>
            <person name="Culley D."/>
            <person name="Crous P.W."/>
            <person name="Fauchery L."/>
            <person name="Girlanda M."/>
            <person name="Hayes R."/>
            <person name="Keri Z."/>
            <person name="Labutti K."/>
            <person name="Lipzen A."/>
            <person name="Lombard V."/>
            <person name="Magnuson J."/>
            <person name="Maillard F."/>
            <person name="Morin E."/>
            <person name="Murat C."/>
            <person name="Nolan M."/>
            <person name="Ohm R."/>
            <person name="Pangilinan J."/>
            <person name="Pereira M."/>
            <person name="Perotto S."/>
            <person name="Peter M."/>
            <person name="Riley R."/>
            <person name="Sitrit Y."/>
            <person name="Stielow B."/>
            <person name="Szollosi G."/>
            <person name="Zifcakova L."/>
            <person name="Stursova M."/>
            <person name="Spatafora J.W."/>
            <person name="Tedersoo L."/>
            <person name="Vaario L.-M."/>
            <person name="Yamada A."/>
            <person name="Yan M."/>
            <person name="Wang P."/>
            <person name="Xu J."/>
            <person name="Bruns T."/>
            <person name="Baldrian P."/>
            <person name="Vilgalys R."/>
            <person name="Henrissat B."/>
            <person name="Grigoriev I.V."/>
            <person name="Hibbett D."/>
            <person name="Nagy L.G."/>
            <person name="Martin F.M."/>
        </authorList>
    </citation>
    <scope>NUCLEOTIDE SEQUENCE</scope>
    <source>
        <strain evidence="2">UH-Tt-Lm1</strain>
    </source>
</reference>
<proteinExistence type="predicted"/>
<evidence type="ECO:0000313" key="3">
    <source>
        <dbReference type="Proteomes" id="UP000736335"/>
    </source>
</evidence>
<protein>
    <submittedName>
        <fullName evidence="2">Uncharacterized protein</fullName>
    </submittedName>
</protein>
<evidence type="ECO:0000256" key="1">
    <source>
        <dbReference type="SAM" id="MobiDB-lite"/>
    </source>
</evidence>
<keyword evidence="3" id="KW-1185">Reference proteome</keyword>
<sequence length="595" mass="66248">MYLRPRLQTTNYPSLPSAKVVNNSNRGPTLFPFSPQCSACSPISPHVTAIATFSACEIPTVKTVADSVWDEHPDADPMDFELGSKRPRDLTENALWDILTRKGTEDRRSPICCKLITATPSIRDAAFEPLLTADSILGETSLLAERMPRMCYLRRVTHLGPARRGTGTTAPSEHPRGILRVWLAVYHYYQGERNPLKALKAHETLVIEREIEKHILSLNGDTEKTIKKAFLPCCVLQLEQAMLMSKKGFAGKREGGRLEYAVAKNRGADCLLDDLVVEMPLPFGMARRRIAFPLPATPKRSSVISTCSPGPQQDIQLTARSFNTSRDSSLLNLKRPPAHTLGHPSRPRQELRSTDYGQFASVSVFYNHFMPLMSNGKQEFTWSFKKRWSHYGQPGAERPPAFSTANSELVVRFTLSRGTFSSLGIVFLEELLPEYVRSPILVSWKHLGLRLALSVACEYSCYLTFLGILAITTIFRLSISDSRPVDIITPHPEIQTIFSAFRSPSLLRLSCTQLRPKVVIPEGPSIPATSYAGGIHAVDDDSEDSFVDPDVRLPVAVFFGGGFKFGGTIKNNGIPVVSRSLELRELIIFVVMNYR</sequence>
<name>A0A9P6H577_9AGAM</name>